<feature type="compositionally biased region" description="Basic and acidic residues" evidence="1">
    <location>
        <begin position="1"/>
        <end position="13"/>
    </location>
</feature>
<accession>A0A316UD67</accession>
<organism evidence="2 3">
    <name type="scientific">Pseudomicrostroma glucosiphilum</name>
    <dbReference type="NCBI Taxonomy" id="1684307"/>
    <lineage>
        <taxon>Eukaryota</taxon>
        <taxon>Fungi</taxon>
        <taxon>Dikarya</taxon>
        <taxon>Basidiomycota</taxon>
        <taxon>Ustilaginomycotina</taxon>
        <taxon>Exobasidiomycetes</taxon>
        <taxon>Microstromatales</taxon>
        <taxon>Microstromatales incertae sedis</taxon>
        <taxon>Pseudomicrostroma</taxon>
    </lineage>
</organism>
<keyword evidence="3" id="KW-1185">Reference proteome</keyword>
<reference evidence="2 3" key="1">
    <citation type="journal article" date="2018" name="Mol. Biol. Evol.">
        <title>Broad Genomic Sampling Reveals a Smut Pathogenic Ancestry of the Fungal Clade Ustilaginomycotina.</title>
        <authorList>
            <person name="Kijpornyongpan T."/>
            <person name="Mondo S.J."/>
            <person name="Barry K."/>
            <person name="Sandor L."/>
            <person name="Lee J."/>
            <person name="Lipzen A."/>
            <person name="Pangilinan J."/>
            <person name="LaButti K."/>
            <person name="Hainaut M."/>
            <person name="Henrissat B."/>
            <person name="Grigoriev I.V."/>
            <person name="Spatafora J.W."/>
            <person name="Aime M.C."/>
        </authorList>
    </citation>
    <scope>NUCLEOTIDE SEQUENCE [LARGE SCALE GENOMIC DNA]</scope>
    <source>
        <strain evidence="2 3">MCA 4718</strain>
    </source>
</reference>
<proteinExistence type="predicted"/>
<dbReference type="RefSeq" id="XP_025350262.1">
    <property type="nucleotide sequence ID" value="XM_025489061.1"/>
</dbReference>
<feature type="region of interest" description="Disordered" evidence="1">
    <location>
        <begin position="1"/>
        <end position="20"/>
    </location>
</feature>
<sequence length="127" mass="13786">MALHPRGRDREGDGSPPMQRRRQVVSFGIASRDVHLWRAPILLRFVALVSAVQSSLAVRLGGLPLPKTTARARVVAPRCLRGVLCGLCGPLRRHSCGYCAEVSRHGGISQQLPFCSSVGCSRPHLLL</sequence>
<evidence type="ECO:0000256" key="1">
    <source>
        <dbReference type="SAM" id="MobiDB-lite"/>
    </source>
</evidence>
<dbReference type="AlphaFoldDB" id="A0A316UD67"/>
<protein>
    <submittedName>
        <fullName evidence="2">Uncharacterized protein</fullName>
    </submittedName>
</protein>
<dbReference type="GeneID" id="37010795"/>
<dbReference type="EMBL" id="KZ819322">
    <property type="protein sequence ID" value="PWN23102.1"/>
    <property type="molecule type" value="Genomic_DNA"/>
</dbReference>
<dbReference type="Proteomes" id="UP000245942">
    <property type="component" value="Unassembled WGS sequence"/>
</dbReference>
<gene>
    <name evidence="2" type="ORF">BCV69DRAFT_108024</name>
</gene>
<name>A0A316UD67_9BASI</name>
<evidence type="ECO:0000313" key="3">
    <source>
        <dbReference type="Proteomes" id="UP000245942"/>
    </source>
</evidence>
<evidence type="ECO:0000313" key="2">
    <source>
        <dbReference type="EMBL" id="PWN23102.1"/>
    </source>
</evidence>